<dbReference type="PANTHER" id="PTHR11717">
    <property type="entry name" value="LOW MOLECULAR WEIGHT PROTEIN TYROSINE PHOSPHATASE"/>
    <property type="match status" value="1"/>
</dbReference>
<organism evidence="8 10">
    <name type="scientific">Limosilactobacillus mucosae</name>
    <name type="common">Lactobacillus mucosae</name>
    <dbReference type="NCBI Taxonomy" id="97478"/>
    <lineage>
        <taxon>Bacteria</taxon>
        <taxon>Bacillati</taxon>
        <taxon>Bacillota</taxon>
        <taxon>Bacilli</taxon>
        <taxon>Lactobacillales</taxon>
        <taxon>Lactobacillaceae</taxon>
        <taxon>Limosilactobacillus</taxon>
    </lineage>
</organism>
<sequence length="157" mass="17767">MKVLFVCLGNICRSPMAEAMFRQMIAQNHLADQVQVDSAATSYEEEGNGPHPGALKIMHKYHLPTEGLISRPITQADFATADLIIGMDDMNIRHLKAIAPKEDRFKIHQAFDVVPGKAGTSIPDPWYTHRFQDTYDSLAEALPYWLDVVKRQLHDQH</sequence>
<evidence type="ECO:0000313" key="9">
    <source>
        <dbReference type="EMBL" id="VTZ90870.1"/>
    </source>
</evidence>
<evidence type="ECO:0000259" key="7">
    <source>
        <dbReference type="SMART" id="SM00226"/>
    </source>
</evidence>
<dbReference type="InterPro" id="IPR050438">
    <property type="entry name" value="LMW_PTPase"/>
</dbReference>
<dbReference type="RefSeq" id="WP_033935249.1">
    <property type="nucleotide sequence ID" value="NZ_CABFNH010000016.1"/>
</dbReference>
<feature type="active site" description="Nucleophile" evidence="6">
    <location>
        <position position="7"/>
    </location>
</feature>
<evidence type="ECO:0000313" key="8">
    <source>
        <dbReference type="EMBL" id="KGL66893.1"/>
    </source>
</evidence>
<evidence type="ECO:0000256" key="4">
    <source>
        <dbReference type="ARBA" id="ARBA00022912"/>
    </source>
</evidence>
<evidence type="ECO:0000256" key="6">
    <source>
        <dbReference type="PIRSR" id="PIRSR617867-1"/>
    </source>
</evidence>
<dbReference type="SMART" id="SM00226">
    <property type="entry name" value="LMWPc"/>
    <property type="match status" value="1"/>
</dbReference>
<dbReference type="InterPro" id="IPR023485">
    <property type="entry name" value="Ptyr_pPase"/>
</dbReference>
<dbReference type="InterPro" id="IPR036196">
    <property type="entry name" value="Ptyr_pPase_sf"/>
</dbReference>
<protein>
    <recommendedName>
        <fullName evidence="2">protein-tyrosine-phosphatase</fullName>
        <ecNumber evidence="2">3.1.3.48</ecNumber>
    </recommendedName>
</protein>
<feature type="active site" description="Proton donor" evidence="6">
    <location>
        <position position="124"/>
    </location>
</feature>
<name>A0A099YDB6_LIMMU</name>
<dbReference type="Gene3D" id="3.40.50.2300">
    <property type="match status" value="1"/>
</dbReference>
<proteinExistence type="inferred from homology"/>
<dbReference type="PANTHER" id="PTHR11717:SF7">
    <property type="entry name" value="LOW MOLECULAR WEIGHT PHOSPHOTYROSINE PROTEIN PHOSPHATASE"/>
    <property type="match status" value="1"/>
</dbReference>
<dbReference type="GO" id="GO:0004725">
    <property type="term" value="F:protein tyrosine phosphatase activity"/>
    <property type="evidence" value="ECO:0007669"/>
    <property type="project" value="UniProtKB-EC"/>
</dbReference>
<dbReference type="Proteomes" id="UP000365705">
    <property type="component" value="Unassembled WGS sequence"/>
</dbReference>
<comment type="catalytic activity">
    <reaction evidence="5">
        <text>O-phospho-L-tyrosyl-[protein] + H2O = L-tyrosyl-[protein] + phosphate</text>
        <dbReference type="Rhea" id="RHEA:10684"/>
        <dbReference type="Rhea" id="RHEA-COMP:10136"/>
        <dbReference type="Rhea" id="RHEA-COMP:20101"/>
        <dbReference type="ChEBI" id="CHEBI:15377"/>
        <dbReference type="ChEBI" id="CHEBI:43474"/>
        <dbReference type="ChEBI" id="CHEBI:46858"/>
        <dbReference type="ChEBI" id="CHEBI:61978"/>
        <dbReference type="EC" id="3.1.3.48"/>
    </reaction>
</comment>
<dbReference type="InterPro" id="IPR017867">
    <property type="entry name" value="Tyr_phospatase_low_mol_wt"/>
</dbReference>
<keyword evidence="4" id="KW-0904">Protein phosphatase</keyword>
<feature type="active site" description="Nucleophile" evidence="6">
    <location>
        <position position="13"/>
    </location>
</feature>
<evidence type="ECO:0000256" key="2">
    <source>
        <dbReference type="ARBA" id="ARBA00013064"/>
    </source>
</evidence>
<comment type="similarity">
    <text evidence="1">Belongs to the low molecular weight phosphotyrosine protein phosphatase family.</text>
</comment>
<dbReference type="Pfam" id="PF01451">
    <property type="entry name" value="LMWPc"/>
    <property type="match status" value="1"/>
</dbReference>
<reference evidence="8 10" key="1">
    <citation type="submission" date="2014-09" db="EMBL/GenBank/DDBJ databases">
        <title>Lactobacillus mucosae CRL573 Genome Sequencing.</title>
        <authorList>
            <person name="Bleckwedel J."/>
            <person name="Teran L.C."/>
            <person name="Bonacina J."/>
            <person name="Saavedra L."/>
            <person name="Mozzi F.B."/>
            <person name="Raya R.R."/>
        </authorList>
    </citation>
    <scope>NUCLEOTIDE SEQUENCE [LARGE SCALE GENOMIC DNA]</scope>
    <source>
        <strain evidence="8 10">CRL573</strain>
    </source>
</reference>
<accession>A0A099YDB6</accession>
<keyword evidence="3 9" id="KW-0378">Hydrolase</keyword>
<reference evidence="9 11" key="2">
    <citation type="submission" date="2019-06" db="EMBL/GenBank/DDBJ databases">
        <authorList>
            <person name="Rodrigo-Torres L."/>
            <person name="Arahal R. D."/>
            <person name="Lucena T."/>
        </authorList>
    </citation>
    <scope>NUCLEOTIDE SEQUENCE [LARGE SCALE GENOMIC DNA]</scope>
    <source>
        <strain evidence="9 11">INIA P508</strain>
    </source>
</reference>
<evidence type="ECO:0000313" key="11">
    <source>
        <dbReference type="Proteomes" id="UP000365705"/>
    </source>
</evidence>
<evidence type="ECO:0000313" key="10">
    <source>
        <dbReference type="Proteomes" id="UP000030001"/>
    </source>
</evidence>
<dbReference type="AlphaFoldDB" id="A0A099YDB6"/>
<dbReference type="PRINTS" id="PR00719">
    <property type="entry name" value="LMWPTPASE"/>
</dbReference>
<evidence type="ECO:0000256" key="3">
    <source>
        <dbReference type="ARBA" id="ARBA00022801"/>
    </source>
</evidence>
<dbReference type="SUPFAM" id="SSF52788">
    <property type="entry name" value="Phosphotyrosine protein phosphatases I"/>
    <property type="match status" value="1"/>
</dbReference>
<gene>
    <name evidence="9" type="primary">yfkJ</name>
    <name evidence="9" type="ORF">LMUP508_01290</name>
    <name evidence="8" type="ORF">LX03_05215</name>
</gene>
<evidence type="ECO:0000256" key="1">
    <source>
        <dbReference type="ARBA" id="ARBA00011063"/>
    </source>
</evidence>
<evidence type="ECO:0000256" key="5">
    <source>
        <dbReference type="ARBA" id="ARBA00051722"/>
    </source>
</evidence>
<feature type="domain" description="Phosphotyrosine protein phosphatase I" evidence="7">
    <location>
        <begin position="1"/>
        <end position="148"/>
    </location>
</feature>
<dbReference type="EMBL" id="CABFNH010000016">
    <property type="protein sequence ID" value="VTZ90870.1"/>
    <property type="molecule type" value="Genomic_DNA"/>
</dbReference>
<dbReference type="EMBL" id="JROC01000031">
    <property type="protein sequence ID" value="KGL66893.1"/>
    <property type="molecule type" value="Genomic_DNA"/>
</dbReference>
<dbReference type="Proteomes" id="UP000030001">
    <property type="component" value="Unassembled WGS sequence"/>
</dbReference>
<dbReference type="EC" id="3.1.3.48" evidence="2"/>
<dbReference type="CDD" id="cd16343">
    <property type="entry name" value="LMWPTP"/>
    <property type="match status" value="1"/>
</dbReference>